<feature type="transmembrane region" description="Helical" evidence="8">
    <location>
        <begin position="298"/>
        <end position="318"/>
    </location>
</feature>
<dbReference type="GO" id="GO:0015095">
    <property type="term" value="F:magnesium ion transmembrane transporter activity"/>
    <property type="evidence" value="ECO:0007669"/>
    <property type="project" value="InterPro"/>
</dbReference>
<feature type="domain" description="CBS" evidence="9">
    <location>
        <begin position="216"/>
        <end position="272"/>
    </location>
</feature>
<dbReference type="SUPFAM" id="SSF161093">
    <property type="entry name" value="MgtE membrane domain-like"/>
    <property type="match status" value="1"/>
</dbReference>
<feature type="transmembrane region" description="Helical" evidence="8">
    <location>
        <begin position="330"/>
        <end position="351"/>
    </location>
</feature>
<feature type="transmembrane region" description="Helical" evidence="8">
    <location>
        <begin position="372"/>
        <end position="393"/>
    </location>
</feature>
<comment type="similarity">
    <text evidence="2">Belongs to the SLC41A transporter family.</text>
</comment>
<keyword evidence="4 8" id="KW-0812">Transmembrane</keyword>
<dbReference type="InterPro" id="IPR006667">
    <property type="entry name" value="SLC41_membr_dom"/>
</dbReference>
<feature type="transmembrane region" description="Helical" evidence="8">
    <location>
        <begin position="399"/>
        <end position="425"/>
    </location>
</feature>
<dbReference type="SMART" id="SM00116">
    <property type="entry name" value="CBS"/>
    <property type="match status" value="1"/>
</dbReference>
<protein>
    <recommendedName>
        <fullName evidence="9">CBS domain-containing protein</fullName>
    </recommendedName>
</protein>
<evidence type="ECO:0000256" key="8">
    <source>
        <dbReference type="SAM" id="Phobius"/>
    </source>
</evidence>
<evidence type="ECO:0000256" key="1">
    <source>
        <dbReference type="ARBA" id="ARBA00004141"/>
    </source>
</evidence>
<dbReference type="InterPro" id="IPR000644">
    <property type="entry name" value="CBS_dom"/>
</dbReference>
<evidence type="ECO:0000259" key="9">
    <source>
        <dbReference type="PROSITE" id="PS51371"/>
    </source>
</evidence>
<dbReference type="Pfam" id="PF00571">
    <property type="entry name" value="CBS"/>
    <property type="match status" value="2"/>
</dbReference>
<dbReference type="Gene3D" id="3.10.580.10">
    <property type="entry name" value="CBS-domain"/>
    <property type="match status" value="1"/>
</dbReference>
<keyword evidence="6 8" id="KW-1133">Transmembrane helix</keyword>
<feature type="domain" description="CBS" evidence="9">
    <location>
        <begin position="150"/>
        <end position="215"/>
    </location>
</feature>
<dbReference type="InterPro" id="IPR038076">
    <property type="entry name" value="MgtE_N_sf"/>
</dbReference>
<dbReference type="Gene3D" id="1.10.357.20">
    <property type="entry name" value="SLC41 divalent cation transporters, integral membrane domain"/>
    <property type="match status" value="1"/>
</dbReference>
<evidence type="ECO:0000256" key="5">
    <source>
        <dbReference type="ARBA" id="ARBA00022842"/>
    </source>
</evidence>
<evidence type="ECO:0000256" key="6">
    <source>
        <dbReference type="ARBA" id="ARBA00022989"/>
    </source>
</evidence>
<dbReference type="InterPro" id="IPR046342">
    <property type="entry name" value="CBS_dom_sf"/>
</dbReference>
<gene>
    <name evidence="10" type="ORF">METZ01_LOCUS105687</name>
</gene>
<keyword evidence="5" id="KW-0460">Magnesium</keyword>
<evidence type="ECO:0000256" key="4">
    <source>
        <dbReference type="ARBA" id="ARBA00022692"/>
    </source>
</evidence>
<dbReference type="EMBL" id="UINC01012046">
    <property type="protein sequence ID" value="SVA52833.1"/>
    <property type="molecule type" value="Genomic_DNA"/>
</dbReference>
<dbReference type="InterPro" id="IPR006669">
    <property type="entry name" value="MgtE_transporter"/>
</dbReference>
<dbReference type="Pfam" id="PF03448">
    <property type="entry name" value="MgtE_N"/>
    <property type="match status" value="1"/>
</dbReference>
<feature type="transmembrane region" description="Helical" evidence="8">
    <location>
        <begin position="437"/>
        <end position="464"/>
    </location>
</feature>
<dbReference type="PROSITE" id="PS51371">
    <property type="entry name" value="CBS"/>
    <property type="match status" value="2"/>
</dbReference>
<dbReference type="InterPro" id="IPR036739">
    <property type="entry name" value="SLC41_membr_dom_sf"/>
</dbReference>
<name>A0A381WLR6_9ZZZZ</name>
<dbReference type="SUPFAM" id="SSF54631">
    <property type="entry name" value="CBS-domain pair"/>
    <property type="match status" value="1"/>
</dbReference>
<reference evidence="10" key="1">
    <citation type="submission" date="2018-05" db="EMBL/GenBank/DDBJ databases">
        <authorList>
            <person name="Lanie J.A."/>
            <person name="Ng W.-L."/>
            <person name="Kazmierczak K.M."/>
            <person name="Andrzejewski T.M."/>
            <person name="Davidsen T.M."/>
            <person name="Wayne K.J."/>
            <person name="Tettelin H."/>
            <person name="Glass J.I."/>
            <person name="Rusch D."/>
            <person name="Podicherti R."/>
            <person name="Tsui H.-C.T."/>
            <person name="Winkler M.E."/>
        </authorList>
    </citation>
    <scope>NUCLEOTIDE SEQUENCE</scope>
</reference>
<dbReference type="NCBIfam" id="TIGR00400">
    <property type="entry name" value="mgtE"/>
    <property type="match status" value="1"/>
</dbReference>
<dbReference type="Pfam" id="PF01769">
    <property type="entry name" value="MgtE"/>
    <property type="match status" value="1"/>
</dbReference>
<dbReference type="SUPFAM" id="SSF158791">
    <property type="entry name" value="MgtE N-terminal domain-like"/>
    <property type="match status" value="1"/>
</dbReference>
<dbReference type="PANTHER" id="PTHR43773">
    <property type="entry name" value="MAGNESIUM TRANSPORTER MGTE"/>
    <property type="match status" value="1"/>
</dbReference>
<comment type="subcellular location">
    <subcellularLocation>
        <location evidence="1">Membrane</location>
        <topology evidence="1">Multi-pass membrane protein</topology>
    </subcellularLocation>
</comment>
<dbReference type="SMART" id="SM00924">
    <property type="entry name" value="MgtE_N"/>
    <property type="match status" value="1"/>
</dbReference>
<accession>A0A381WLR6</accession>
<dbReference type="PANTHER" id="PTHR43773:SF1">
    <property type="entry name" value="MAGNESIUM TRANSPORTER MGTE"/>
    <property type="match status" value="1"/>
</dbReference>
<dbReference type="Gene3D" id="1.25.60.10">
    <property type="entry name" value="MgtE N-terminal domain-like"/>
    <property type="match status" value="1"/>
</dbReference>
<dbReference type="GO" id="GO:0016020">
    <property type="term" value="C:membrane"/>
    <property type="evidence" value="ECO:0007669"/>
    <property type="project" value="UniProtKB-SubCell"/>
</dbReference>
<keyword evidence="3" id="KW-0813">Transport</keyword>
<evidence type="ECO:0000256" key="7">
    <source>
        <dbReference type="ARBA" id="ARBA00023136"/>
    </source>
</evidence>
<evidence type="ECO:0000256" key="3">
    <source>
        <dbReference type="ARBA" id="ARBA00022448"/>
    </source>
</evidence>
<dbReference type="AlphaFoldDB" id="A0A381WLR6"/>
<sequence length="467" mass="50012">MLASIFGTATRPLSTPEQVDRVASDISTFMDEQSFNTAVDVFSALRPPDQADVMAKLRRIDQVKLLSWLTPKKLGMIVEELDPDDVIEISKDLGVNHLSQVLDEISPDVAADVLRELPHKARTETLSTMKEVQDVLPLIDYEDDDAGGLMTPEFVSLSESMTVSQAMDFVRRSSSTIDMNEVTFILVVDDGNILKGGLNVSRLVASDPSELISDVMFPNVISVSAGTDQEECALIMEKYNLLTLPVTDSAGRLEGIVKIEDMIYVFQEEATEDMYRMVGVSDEEKILGPFWKSVRGRLPWLCVNLATAGIAAVVITIFQSTLAQVVTLAVFLPVIAGQGGIVGTQTLTLVVRSMALGEISNSNAKQLLAKELGLGLVHGLILGILAGVVAFLWHGNEYLALVVGLAMLGNLVIAGVSGVVLPLGLRAVKVDPALASAVVVTTVTDVVGFLIYLGLATLAIGVIAGSF</sequence>
<organism evidence="10">
    <name type="scientific">marine metagenome</name>
    <dbReference type="NCBI Taxonomy" id="408172"/>
    <lineage>
        <taxon>unclassified sequences</taxon>
        <taxon>metagenomes</taxon>
        <taxon>ecological metagenomes</taxon>
    </lineage>
</organism>
<dbReference type="InterPro" id="IPR006668">
    <property type="entry name" value="Mg_transptr_MgtE_intracell_dom"/>
</dbReference>
<evidence type="ECO:0000313" key="10">
    <source>
        <dbReference type="EMBL" id="SVA52833.1"/>
    </source>
</evidence>
<keyword evidence="7 8" id="KW-0472">Membrane</keyword>
<evidence type="ECO:0000256" key="2">
    <source>
        <dbReference type="ARBA" id="ARBA00009749"/>
    </source>
</evidence>
<dbReference type="CDD" id="cd04606">
    <property type="entry name" value="CBS_pair_Mg_transporter"/>
    <property type="match status" value="1"/>
</dbReference>
<proteinExistence type="inferred from homology"/>